<feature type="compositionally biased region" description="Low complexity" evidence="11">
    <location>
        <begin position="1564"/>
        <end position="1578"/>
    </location>
</feature>
<dbReference type="PANTHER" id="PTHR22884">
    <property type="entry name" value="SET DOMAIN PROTEINS"/>
    <property type="match status" value="1"/>
</dbReference>
<organism evidence="16 17">
    <name type="scientific">Pleodorina starrii</name>
    <dbReference type="NCBI Taxonomy" id="330485"/>
    <lineage>
        <taxon>Eukaryota</taxon>
        <taxon>Viridiplantae</taxon>
        <taxon>Chlorophyta</taxon>
        <taxon>core chlorophytes</taxon>
        <taxon>Chlorophyceae</taxon>
        <taxon>CS clade</taxon>
        <taxon>Chlamydomonadales</taxon>
        <taxon>Volvocaceae</taxon>
        <taxon>Pleodorina</taxon>
    </lineage>
</organism>
<dbReference type="InterPro" id="IPR006560">
    <property type="entry name" value="AWS_dom"/>
</dbReference>
<feature type="compositionally biased region" description="Low complexity" evidence="11">
    <location>
        <begin position="696"/>
        <end position="716"/>
    </location>
</feature>
<accession>A0A9W6F536</accession>
<feature type="compositionally biased region" description="Low complexity" evidence="11">
    <location>
        <begin position="1818"/>
        <end position="1837"/>
    </location>
</feature>
<keyword evidence="4" id="KW-0489">Methyltransferase</keyword>
<dbReference type="GO" id="GO:0046975">
    <property type="term" value="F:histone H3K36 methyltransferase activity"/>
    <property type="evidence" value="ECO:0007669"/>
    <property type="project" value="InterPro"/>
</dbReference>
<feature type="compositionally biased region" description="Basic and acidic residues" evidence="11">
    <location>
        <begin position="1330"/>
        <end position="1339"/>
    </location>
</feature>
<evidence type="ECO:0000256" key="9">
    <source>
        <dbReference type="ARBA" id="ARBA00022833"/>
    </source>
</evidence>
<feature type="compositionally biased region" description="Low complexity" evidence="11">
    <location>
        <begin position="472"/>
        <end position="507"/>
    </location>
</feature>
<keyword evidence="8" id="KW-0863">Zinc-finger</keyword>
<dbReference type="InterPro" id="IPR001214">
    <property type="entry name" value="SET_dom"/>
</dbReference>
<feature type="compositionally biased region" description="Low complexity" evidence="11">
    <location>
        <begin position="434"/>
        <end position="453"/>
    </location>
</feature>
<evidence type="ECO:0000256" key="4">
    <source>
        <dbReference type="ARBA" id="ARBA00022603"/>
    </source>
</evidence>
<evidence type="ECO:0000313" key="17">
    <source>
        <dbReference type="Proteomes" id="UP001165080"/>
    </source>
</evidence>
<evidence type="ECO:0000256" key="5">
    <source>
        <dbReference type="ARBA" id="ARBA00022679"/>
    </source>
</evidence>
<evidence type="ECO:0000256" key="11">
    <source>
        <dbReference type="SAM" id="MobiDB-lite"/>
    </source>
</evidence>
<keyword evidence="17" id="KW-1185">Reference proteome</keyword>
<feature type="region of interest" description="Disordered" evidence="11">
    <location>
        <begin position="1400"/>
        <end position="1578"/>
    </location>
</feature>
<dbReference type="InterPro" id="IPR003616">
    <property type="entry name" value="Post-SET_dom"/>
</dbReference>
<feature type="compositionally biased region" description="Acidic residues" evidence="11">
    <location>
        <begin position="18"/>
        <end position="28"/>
    </location>
</feature>
<evidence type="ECO:0000256" key="3">
    <source>
        <dbReference type="ARBA" id="ARBA00022454"/>
    </source>
</evidence>
<evidence type="ECO:0000259" key="15">
    <source>
        <dbReference type="PROSITE" id="PS51215"/>
    </source>
</evidence>
<feature type="region of interest" description="Disordered" evidence="11">
    <location>
        <begin position="1037"/>
        <end position="1062"/>
    </location>
</feature>
<sequence>MGTGRRRRSFSDSSGSESESESSSEGDEEGRQSNSGSDQDADNWVLCDRCTKWRRIPAAFVDQIREDTPWYCENNPNKAFASCSVPQELTNEEIDAEGDSDGAGESDHDEESMKRRRIPAVWQLLKDNILAHRKRKVQDEDDIMICHCKPTWRGGDGCGPDCINRMLCIECMPGFCPSEDRCTNQMFSKRMYAKLEIRRAGAKGFGLFALEDIKAGQFIIEYIGEVLEEDEYQRRKEYYMSVGQRHYYFMNIGNGEVIDACRKGNISRFINHSCEPNCETQKWLVRGELAIGLFAVRDIPKDTELTFDYNFERYGDKPMRCYCRSTNCRKFIGGMQDNFDVSLLPAVEPDDASHDLPPVMLTDSDMDPNMRMLLEWRIGTKVDKAKEMGMVTRLERVCEARNVTWSVKHFYGQEPLPSAQPHRQRPPQDDQQHPQRPQPDGSAPTLAPAPSSSGQGSLTDKRAGAEVTEAGPAPARAKPQQQQQRKPDKASAGAAAVAPSSKVGKASGTSSGKQTEAGAGLSKLRLEDGGGGGTPATGGGQAAARQAPSTTPEVAQVRGPKALFKQWKIMQQQDPTPAPAVEEKPAATPSSPPSPRSQHSPPSPQSPTSPRSSLSLDNDDAALDEVRNAAAEAAKHVPLRKRLRRLPPKSIPAPATAPEAVTATENGGAAPVAGTVPHQTASVGAAAKRGEGSGTGSSAAPATPAAQVSSSAGAVARKNSLGSGGAPPASAAAGLSYSPPRSTSPPPPSTTGRAGGAGGGSAAANRKLRSEIDRRLDEVVGNHGRLKDGSRQSVIKVLRLFNLCDIGSGHAGRGGSANGFGSAAGGRYLNGGGRNGDDLGGMPGPGPGSSAGGGLTARQRARMADLSLLLDVVIKTTSSAAKKELVACGLLTQLHQAMARNTGKEYCVILRKVLRAVEGLPLEANDVYAVRTAHGNFADMLRQLSSNADYDVRTKAAALLKKFPPSAVTDQRLLQLMSAPPVRFGRGGGGGGGGSMRGGGQFSSAAAGGGMMLLAMQQQMMQQQLLKQQQMMMMRSKDAGVGGSGGLPPPPPLAPGGAAAAAGDAAGAGDAAAAGTGSLARTSSMTSLEDDLMDADATVLAGQNGPTGLPPLGPGRQRAMVAAAAAAALASRPGLLRPMMGRGGNLGMPGPVANGVGAMGAMGAGGLGRGNSTMGSLAMGPSPLGLPPRPPSPASMDLYSAYNGTGSAAPGDDTTPYNSSKRRKFSHPHGQESPAAGDGGGVSPFTAGASLPGPPPRPPYSLVSGGHHHFSHHSHSLTPHRRGSSHNAGDVADAGDRDHAGGSSADLPGPPPRLGGSHYAQHHHGLGRRGGSEERDRDPAADLPERITAEQLFALQRPMGRPTPLPPLQGQLQPERHVHGQLTDAVTLFALGLYGSYGRANPAAAPPPEGKGPTTADSDVPSATQDDVSGACSWSPIVSPAGPPMSPILEPPPPPVPTSAGAASSLELPLPPPPPPPSGGAAGAPWEGAQLRPLRTQPVGGGAAGAVCGPSPYHQHSSPAQYGGWDAAPGAAGAGHGLGSTTSTPTVSGFGSVPQQGGAGGFHPPSSAPGSATAAAATGGTAGLPPVVPISSLSDWRLPPSAAAAAGGPGQDVAAAGGAAVPALARVSPHPSPEPHLGAGAQAAMTGRGGAAPHASAGAGYGGDAENIDEWLRPVSTHHADVWEEPDASFEAYVADMVRHRLGKYMQPEHPSRVSVQEANMLRAKVYREVVAKERRAWEERRSAGVFKPIERHKLEANLKEFVRSTIKRMRDREKEKAAAAAAAGGGAHGQAHQQQQHHQQQHGQHHSQLHRQSLPSAAAHHGQTPPPQQQQQRAQPLVDAAATPPPQQQPQPSGFGTLRLSPSPAPDAATEAGRPDAAGGGAGGSSSGEIRPGEERPSEVLACDEGAQVPPRHGAPASTGGCGGAAGTGDVAMTEAAAA</sequence>
<dbReference type="InterPro" id="IPR044437">
    <property type="entry name" value="SETD2/Set2_SET"/>
</dbReference>
<feature type="compositionally biased region" description="Pro residues" evidence="11">
    <location>
        <begin position="1469"/>
        <end position="1478"/>
    </location>
</feature>
<feature type="compositionally biased region" description="Gly residues" evidence="11">
    <location>
        <begin position="529"/>
        <end position="541"/>
    </location>
</feature>
<evidence type="ECO:0000259" key="14">
    <source>
        <dbReference type="PROSITE" id="PS51050"/>
    </source>
</evidence>
<dbReference type="Pfam" id="PF07496">
    <property type="entry name" value="zf-CW"/>
    <property type="match status" value="1"/>
</dbReference>
<feature type="region of interest" description="Disordered" evidence="11">
    <location>
        <begin position="1770"/>
        <end position="1940"/>
    </location>
</feature>
<feature type="compositionally biased region" description="Low complexity" evidence="11">
    <location>
        <begin position="652"/>
        <end position="665"/>
    </location>
</feature>
<dbReference type="InterPro" id="IPR050777">
    <property type="entry name" value="SET2_Histone-Lys_MeTrsfase"/>
</dbReference>
<protein>
    <submittedName>
        <fullName evidence="16">Uncharacterized protein</fullName>
    </submittedName>
</protein>
<keyword evidence="9" id="KW-0862">Zinc</keyword>
<dbReference type="PROSITE" id="PS51050">
    <property type="entry name" value="ZF_CW"/>
    <property type="match status" value="1"/>
</dbReference>
<dbReference type="SMART" id="SM00570">
    <property type="entry name" value="AWS"/>
    <property type="match status" value="1"/>
</dbReference>
<feature type="compositionally biased region" description="Pro residues" evidence="11">
    <location>
        <begin position="1184"/>
        <end position="1193"/>
    </location>
</feature>
<feature type="compositionally biased region" description="Basic residues" evidence="11">
    <location>
        <begin position="1800"/>
        <end position="1810"/>
    </location>
</feature>
<feature type="compositionally biased region" description="Polar residues" evidence="11">
    <location>
        <begin position="1540"/>
        <end position="1555"/>
    </location>
</feature>
<dbReference type="Pfam" id="PF00856">
    <property type="entry name" value="SET"/>
    <property type="match status" value="1"/>
</dbReference>
<dbReference type="InterPro" id="IPR046341">
    <property type="entry name" value="SET_dom_sf"/>
</dbReference>
<evidence type="ECO:0000259" key="13">
    <source>
        <dbReference type="PROSITE" id="PS50868"/>
    </source>
</evidence>
<feature type="compositionally biased region" description="Basic residues" evidence="11">
    <location>
        <begin position="637"/>
        <end position="647"/>
    </location>
</feature>
<dbReference type="Gene3D" id="3.30.40.100">
    <property type="match status" value="1"/>
</dbReference>
<feature type="domain" description="Post-SET" evidence="13">
    <location>
        <begin position="317"/>
        <end position="333"/>
    </location>
</feature>
<feature type="compositionally biased region" description="Low complexity" evidence="11">
    <location>
        <begin position="1790"/>
        <end position="1799"/>
    </location>
</feature>
<feature type="domain" description="CW-type" evidence="14">
    <location>
        <begin position="38"/>
        <end position="91"/>
    </location>
</feature>
<dbReference type="PROSITE" id="PS50868">
    <property type="entry name" value="POST_SET"/>
    <property type="match status" value="1"/>
</dbReference>
<feature type="domain" description="AWS" evidence="15">
    <location>
        <begin position="141"/>
        <end position="191"/>
    </location>
</feature>
<proteinExistence type="predicted"/>
<dbReference type="InterPro" id="IPR011124">
    <property type="entry name" value="Znf_CW"/>
</dbReference>
<reference evidence="16 17" key="1">
    <citation type="journal article" date="2023" name="Commun. Biol.">
        <title>Reorganization of the ancestral sex-determining regions during the evolution of trioecy in Pleodorina starrii.</title>
        <authorList>
            <person name="Takahashi K."/>
            <person name="Suzuki S."/>
            <person name="Kawai-Toyooka H."/>
            <person name="Yamamoto K."/>
            <person name="Hamaji T."/>
            <person name="Ootsuki R."/>
            <person name="Yamaguchi H."/>
            <person name="Kawachi M."/>
            <person name="Higashiyama T."/>
            <person name="Nozaki H."/>
        </authorList>
    </citation>
    <scope>NUCLEOTIDE SEQUENCE [LARGE SCALE GENOMIC DNA]</scope>
    <source>
        <strain evidence="16 17">NIES-4479</strain>
    </source>
</reference>
<dbReference type="SMART" id="SM00317">
    <property type="entry name" value="SET"/>
    <property type="match status" value="1"/>
</dbReference>
<keyword evidence="7" id="KW-0479">Metal-binding</keyword>
<feature type="region of interest" description="Disordered" evidence="11">
    <location>
        <begin position="1173"/>
        <end position="1339"/>
    </location>
</feature>
<dbReference type="Proteomes" id="UP001165080">
    <property type="component" value="Unassembled WGS sequence"/>
</dbReference>
<evidence type="ECO:0000256" key="7">
    <source>
        <dbReference type="ARBA" id="ARBA00022723"/>
    </source>
</evidence>
<feature type="region of interest" description="Disordered" evidence="11">
    <location>
        <begin position="834"/>
        <end position="856"/>
    </location>
</feature>
<dbReference type="GO" id="GO:0005634">
    <property type="term" value="C:nucleus"/>
    <property type="evidence" value="ECO:0007669"/>
    <property type="project" value="UniProtKB-SubCell"/>
</dbReference>
<evidence type="ECO:0000256" key="10">
    <source>
        <dbReference type="ARBA" id="ARBA00023242"/>
    </source>
</evidence>
<evidence type="ECO:0000256" key="8">
    <source>
        <dbReference type="ARBA" id="ARBA00022771"/>
    </source>
</evidence>
<feature type="compositionally biased region" description="Gly residues" evidence="11">
    <location>
        <begin position="834"/>
        <end position="855"/>
    </location>
</feature>
<evidence type="ECO:0000259" key="12">
    <source>
        <dbReference type="PROSITE" id="PS50280"/>
    </source>
</evidence>
<dbReference type="GO" id="GO:0032259">
    <property type="term" value="P:methylation"/>
    <property type="evidence" value="ECO:0007669"/>
    <property type="project" value="UniProtKB-KW"/>
</dbReference>
<feature type="compositionally biased region" description="Polar residues" evidence="11">
    <location>
        <begin position="1415"/>
        <end position="1427"/>
    </location>
</feature>
<dbReference type="EMBL" id="BRXU01000014">
    <property type="protein sequence ID" value="GLC55996.1"/>
    <property type="molecule type" value="Genomic_DNA"/>
</dbReference>
<evidence type="ECO:0000256" key="6">
    <source>
        <dbReference type="ARBA" id="ARBA00022691"/>
    </source>
</evidence>
<dbReference type="SUPFAM" id="SSF82199">
    <property type="entry name" value="SET domain"/>
    <property type="match status" value="1"/>
</dbReference>
<feature type="region of interest" description="Disordered" evidence="11">
    <location>
        <begin position="413"/>
        <end position="766"/>
    </location>
</feature>
<evidence type="ECO:0000256" key="2">
    <source>
        <dbReference type="ARBA" id="ARBA00004286"/>
    </source>
</evidence>
<name>A0A9W6F536_9CHLO</name>
<keyword evidence="5" id="KW-0808">Transferase</keyword>
<feature type="compositionally biased region" description="Basic residues" evidence="11">
    <location>
        <begin position="1266"/>
        <end position="1284"/>
    </location>
</feature>
<evidence type="ECO:0000256" key="1">
    <source>
        <dbReference type="ARBA" id="ARBA00004123"/>
    </source>
</evidence>
<feature type="domain" description="SET" evidence="12">
    <location>
        <begin position="193"/>
        <end position="310"/>
    </location>
</feature>
<evidence type="ECO:0000313" key="16">
    <source>
        <dbReference type="EMBL" id="GLC55996.1"/>
    </source>
</evidence>
<feature type="region of interest" description="Disordered" evidence="11">
    <location>
        <begin position="1626"/>
        <end position="1662"/>
    </location>
</feature>
<feature type="compositionally biased region" description="Pro residues" evidence="11">
    <location>
        <begin position="1441"/>
        <end position="1457"/>
    </location>
</feature>
<dbReference type="Pfam" id="PF17907">
    <property type="entry name" value="AWS"/>
    <property type="match status" value="1"/>
</dbReference>
<keyword evidence="10" id="KW-0539">Nucleus</keyword>
<dbReference type="CDD" id="cd19172">
    <property type="entry name" value="SET_SETD2"/>
    <property type="match status" value="1"/>
</dbReference>
<feature type="region of interest" description="Disordered" evidence="11">
    <location>
        <begin position="94"/>
        <end position="113"/>
    </location>
</feature>
<comment type="caution">
    <text evidence="16">The sequence shown here is derived from an EMBL/GenBank/DDBJ whole genome shotgun (WGS) entry which is preliminary data.</text>
</comment>
<dbReference type="GO" id="GO:0008270">
    <property type="term" value="F:zinc ion binding"/>
    <property type="evidence" value="ECO:0007669"/>
    <property type="project" value="UniProtKB-KW"/>
</dbReference>
<feature type="compositionally biased region" description="Low complexity" evidence="11">
    <location>
        <begin position="1459"/>
        <end position="1468"/>
    </location>
</feature>
<keyword evidence="6" id="KW-0949">S-adenosyl-L-methionine</keyword>
<feature type="region of interest" description="Disordered" evidence="11">
    <location>
        <begin position="1"/>
        <end position="41"/>
    </location>
</feature>
<feature type="compositionally biased region" description="Low complexity" evidence="11">
    <location>
        <begin position="726"/>
        <end position="741"/>
    </location>
</feature>
<dbReference type="PROSITE" id="PS51215">
    <property type="entry name" value="AWS"/>
    <property type="match status" value="1"/>
</dbReference>
<dbReference type="PROSITE" id="PS50280">
    <property type="entry name" value="SET"/>
    <property type="match status" value="1"/>
</dbReference>
<comment type="subcellular location">
    <subcellularLocation>
        <location evidence="2">Chromosome</location>
    </subcellularLocation>
    <subcellularLocation>
        <location evidence="1">Nucleus</location>
    </subcellularLocation>
</comment>
<keyword evidence="3" id="KW-0158">Chromosome</keyword>
<dbReference type="Gene3D" id="2.170.270.10">
    <property type="entry name" value="SET domain"/>
    <property type="match status" value="1"/>
</dbReference>
<feature type="compositionally biased region" description="Acidic residues" evidence="11">
    <location>
        <begin position="94"/>
        <end position="110"/>
    </location>
</feature>
<gene>
    <name evidence="16" type="primary">PLEST002937</name>
    <name evidence="16" type="ORF">PLESTB_001053200</name>
</gene>
<feature type="compositionally biased region" description="Pro residues" evidence="11">
    <location>
        <begin position="590"/>
        <end position="607"/>
    </location>
</feature>
<dbReference type="GO" id="GO:0005694">
    <property type="term" value="C:chromosome"/>
    <property type="evidence" value="ECO:0007669"/>
    <property type="project" value="UniProtKB-SubCell"/>
</dbReference>